<protein>
    <recommendedName>
        <fullName evidence="4">Ig-like domain-containing protein</fullName>
    </recommendedName>
</protein>
<dbReference type="AlphaFoldDB" id="A0A6B0SAH7"/>
<dbReference type="InterPro" id="IPR003599">
    <property type="entry name" value="Ig_sub"/>
</dbReference>
<dbReference type="SUPFAM" id="SSF48726">
    <property type="entry name" value="Immunoglobulin"/>
    <property type="match status" value="6"/>
</dbReference>
<dbReference type="Pfam" id="PF13895">
    <property type="entry name" value="Ig_2"/>
    <property type="match status" value="2"/>
</dbReference>
<dbReference type="SMART" id="SM00409">
    <property type="entry name" value="IG"/>
    <property type="match status" value="5"/>
</dbReference>
<dbReference type="Gene3D" id="2.60.40.10">
    <property type="entry name" value="Immunoglobulins"/>
    <property type="match status" value="6"/>
</dbReference>
<evidence type="ECO:0000256" key="2">
    <source>
        <dbReference type="ARBA" id="ARBA00023157"/>
    </source>
</evidence>
<keyword evidence="2" id="KW-1015">Disulfide bond</keyword>
<dbReference type="FunFam" id="2.60.40.10:FF:000049">
    <property type="entry name" value="Leukocyte immunoglobulin-like receptor subfamily B member 1"/>
    <property type="match status" value="5"/>
</dbReference>
<dbReference type="InterPro" id="IPR013783">
    <property type="entry name" value="Ig-like_fold"/>
</dbReference>
<organism evidence="5 6">
    <name type="scientific">Bos mutus</name>
    <name type="common">wild yak</name>
    <dbReference type="NCBI Taxonomy" id="72004"/>
    <lineage>
        <taxon>Eukaryota</taxon>
        <taxon>Metazoa</taxon>
        <taxon>Chordata</taxon>
        <taxon>Craniata</taxon>
        <taxon>Vertebrata</taxon>
        <taxon>Euteleostomi</taxon>
        <taxon>Mammalia</taxon>
        <taxon>Eutheria</taxon>
        <taxon>Laurasiatheria</taxon>
        <taxon>Artiodactyla</taxon>
        <taxon>Ruminantia</taxon>
        <taxon>Pecora</taxon>
        <taxon>Bovidae</taxon>
        <taxon>Bovinae</taxon>
        <taxon>Bos</taxon>
    </lineage>
</organism>
<evidence type="ECO:0000256" key="1">
    <source>
        <dbReference type="ARBA" id="ARBA00022729"/>
    </source>
</evidence>
<keyword evidence="3" id="KW-0393">Immunoglobulin domain</keyword>
<comment type="caution">
    <text evidence="5">The sequence shown here is derived from an EMBL/GenBank/DDBJ whole genome shotgun (WGS) entry which is preliminary data.</text>
</comment>
<dbReference type="InterPro" id="IPR036179">
    <property type="entry name" value="Ig-like_dom_sf"/>
</dbReference>
<dbReference type="GO" id="GO:0005886">
    <property type="term" value="C:plasma membrane"/>
    <property type="evidence" value="ECO:0007669"/>
    <property type="project" value="TreeGrafter"/>
</dbReference>
<dbReference type="GO" id="GO:0032396">
    <property type="term" value="F:inhibitory MHC class I receptor activity"/>
    <property type="evidence" value="ECO:0007669"/>
    <property type="project" value="TreeGrafter"/>
</dbReference>
<accession>A0A6B0SAH7</accession>
<feature type="domain" description="Ig-like" evidence="4">
    <location>
        <begin position="427"/>
        <end position="500"/>
    </location>
</feature>
<sequence length="565" mass="62650">MDKEEQITSRKTNTLNIAEVTTDKTGLYHCSYQRGSHWSQFSDPLQLVITGNLPPPRITALPGSTVPWKSHVTLLCQGPKQAEGYRISRVGSPEPMDKEEQITSRKTNTLSITEMTFEKTGLYHCSYQRGGRWSQFSDPLQLVMTGNLPPPPFTALPGSTVPWKSHVTLRCQELKQAEGYRISRLGSPEPMDKEEQITSRKTNALNIAEVTTDKTGLYHCSYQRGGRWSQFSDPLQLVMTVVAPGETVKLHCVSKINHDVFILTKEDEDHVTQNQSSVPHDGGHQTIFLLNPVSSTQAGTYRCYGAFREYPYVWSQPSDPLQLQVEGNLPPPRITALPGSTVPAKSPVTLLCQGPKQAEGYRISRLGSPEPMDKEEQITSRKTNALNIAEVTTDKTGLYHCSYQRGGRWSQFSDPLQLVMTGAYSKPSLSSMAGTVVAPGENVKLQCFSKFNHDVFILTKEDGDPITQNQSSIPQDGGRQTIFLLNPVSSTQAGTYRCYAAFHDNPYVWSQPSDPLQLQVEGEEEAQPTHLLPALGADSVQLKHWLGKRIERGGVLSAIGLDTHL</sequence>
<keyword evidence="1" id="KW-0732">Signal</keyword>
<dbReference type="GO" id="GO:0002764">
    <property type="term" value="P:immune response-regulating signaling pathway"/>
    <property type="evidence" value="ECO:0007669"/>
    <property type="project" value="TreeGrafter"/>
</dbReference>
<dbReference type="InterPro" id="IPR050412">
    <property type="entry name" value="Ig-like_Receptors_ImmuneReg"/>
</dbReference>
<dbReference type="InterPro" id="IPR007110">
    <property type="entry name" value="Ig-like_dom"/>
</dbReference>
<dbReference type="PANTHER" id="PTHR11738:SF172">
    <property type="entry name" value="IG-LIKE DOMAIN-CONTAINING PROTEIN"/>
    <property type="match status" value="1"/>
</dbReference>
<dbReference type="Pfam" id="PF00047">
    <property type="entry name" value="ig"/>
    <property type="match status" value="1"/>
</dbReference>
<dbReference type="PANTHER" id="PTHR11738">
    <property type="entry name" value="MHC CLASS I NK CELL RECEPTOR"/>
    <property type="match status" value="1"/>
</dbReference>
<name>A0A6B0SAH7_9CETA</name>
<dbReference type="EMBL" id="VBQZ03000326">
    <property type="protein sequence ID" value="MXQ99020.1"/>
    <property type="molecule type" value="Genomic_DNA"/>
</dbReference>
<evidence type="ECO:0000256" key="3">
    <source>
        <dbReference type="ARBA" id="ARBA00023319"/>
    </source>
</evidence>
<dbReference type="InterPro" id="IPR013151">
    <property type="entry name" value="Immunoglobulin_dom"/>
</dbReference>
<proteinExistence type="predicted"/>
<gene>
    <name evidence="5" type="ORF">E5288_WYG021879</name>
</gene>
<evidence type="ECO:0000313" key="5">
    <source>
        <dbReference type="EMBL" id="MXQ99020.1"/>
    </source>
</evidence>
<evidence type="ECO:0000259" key="4">
    <source>
        <dbReference type="PROSITE" id="PS50835"/>
    </source>
</evidence>
<evidence type="ECO:0000313" key="6">
    <source>
        <dbReference type="Proteomes" id="UP000322234"/>
    </source>
</evidence>
<dbReference type="PROSITE" id="PS50835">
    <property type="entry name" value="IG_LIKE"/>
    <property type="match status" value="1"/>
</dbReference>
<reference evidence="5" key="1">
    <citation type="submission" date="2019-10" db="EMBL/GenBank/DDBJ databases">
        <title>The sequence and de novo assembly of the wild yak genome.</title>
        <authorList>
            <person name="Liu Y."/>
        </authorList>
    </citation>
    <scope>NUCLEOTIDE SEQUENCE [LARGE SCALE GENOMIC DNA]</scope>
    <source>
        <strain evidence="5">WY2019</strain>
    </source>
</reference>
<keyword evidence="6" id="KW-1185">Reference proteome</keyword>
<dbReference type="Proteomes" id="UP000322234">
    <property type="component" value="Unassembled WGS sequence"/>
</dbReference>
<dbReference type="GO" id="GO:0019221">
    <property type="term" value="P:cytokine-mediated signaling pathway"/>
    <property type="evidence" value="ECO:0007669"/>
    <property type="project" value="TreeGrafter"/>
</dbReference>